<reference evidence="2" key="1">
    <citation type="journal article" date="2019" name="Sci. Rep.">
        <title>Draft genome of Tanacetum cinerariifolium, the natural source of mosquito coil.</title>
        <authorList>
            <person name="Yamashiro T."/>
            <person name="Shiraishi A."/>
            <person name="Satake H."/>
            <person name="Nakayama K."/>
        </authorList>
    </citation>
    <scope>NUCLEOTIDE SEQUENCE</scope>
</reference>
<evidence type="ECO:0000256" key="1">
    <source>
        <dbReference type="SAM" id="MobiDB-lite"/>
    </source>
</evidence>
<feature type="region of interest" description="Disordered" evidence="1">
    <location>
        <begin position="157"/>
        <end position="182"/>
    </location>
</feature>
<name>A0A699K1K5_TANCI</name>
<dbReference type="EMBL" id="BKCJ010470788">
    <property type="protein sequence ID" value="GFA69692.1"/>
    <property type="molecule type" value="Genomic_DNA"/>
</dbReference>
<comment type="caution">
    <text evidence="2">The sequence shown here is derived from an EMBL/GenBank/DDBJ whole genome shotgun (WGS) entry which is preliminary data.</text>
</comment>
<dbReference type="AlphaFoldDB" id="A0A699K1K5"/>
<proteinExistence type="predicted"/>
<gene>
    <name evidence="2" type="ORF">Tci_641664</name>
</gene>
<feature type="compositionally biased region" description="Basic and acidic residues" evidence="1">
    <location>
        <begin position="162"/>
        <end position="182"/>
    </location>
</feature>
<organism evidence="2">
    <name type="scientific">Tanacetum cinerariifolium</name>
    <name type="common">Dalmatian daisy</name>
    <name type="synonym">Chrysanthemum cinerariifolium</name>
    <dbReference type="NCBI Taxonomy" id="118510"/>
    <lineage>
        <taxon>Eukaryota</taxon>
        <taxon>Viridiplantae</taxon>
        <taxon>Streptophyta</taxon>
        <taxon>Embryophyta</taxon>
        <taxon>Tracheophyta</taxon>
        <taxon>Spermatophyta</taxon>
        <taxon>Magnoliopsida</taxon>
        <taxon>eudicotyledons</taxon>
        <taxon>Gunneridae</taxon>
        <taxon>Pentapetalae</taxon>
        <taxon>asterids</taxon>
        <taxon>campanulids</taxon>
        <taxon>Asterales</taxon>
        <taxon>Asteraceae</taxon>
        <taxon>Asteroideae</taxon>
        <taxon>Anthemideae</taxon>
        <taxon>Anthemidinae</taxon>
        <taxon>Tanacetum</taxon>
    </lineage>
</organism>
<protein>
    <submittedName>
        <fullName evidence="2">Histone deacetylase 14</fullName>
    </submittedName>
</protein>
<accession>A0A699K1K5</accession>
<sequence>MADMTAPTGQAPTMAPPVRTNDQILPRMRWVQTGYLKFSAKGTKREVFGMPIPGSLITTYLREASYYQEYLANVVKHRWFLAGEPARKPNPTAQKVRINILLYLIHLRMCKDVPTKMMKMFLLVENLRQQNPSETNFIQNLWSVTSFGTVISFTDSFSASPSDKKLESHDTLEDRKDLPQHG</sequence>
<evidence type="ECO:0000313" key="2">
    <source>
        <dbReference type="EMBL" id="GFA69692.1"/>
    </source>
</evidence>